<dbReference type="GeneID" id="92209590"/>
<organism evidence="6 7">
    <name type="scientific">Lodderomyces beijingensis</name>
    <dbReference type="NCBI Taxonomy" id="1775926"/>
    <lineage>
        <taxon>Eukaryota</taxon>
        <taxon>Fungi</taxon>
        <taxon>Dikarya</taxon>
        <taxon>Ascomycota</taxon>
        <taxon>Saccharomycotina</taxon>
        <taxon>Pichiomycetes</taxon>
        <taxon>Debaryomycetaceae</taxon>
        <taxon>Candida/Lodderomyces clade</taxon>
        <taxon>Lodderomyces</taxon>
    </lineage>
</organism>
<dbReference type="Pfam" id="PF08991">
    <property type="entry name" value="CMC4"/>
    <property type="match status" value="1"/>
</dbReference>
<sequence length="84" mass="9493">MSDSSEACKAKACAIQDCLQSSGYNEAKCSTYIDDLYKCCREFYEQNGPDAKSVCCPKFKLLQLKLKQRSLNQMDATLIEHRKG</sequence>
<evidence type="ECO:0000256" key="4">
    <source>
        <dbReference type="ARBA" id="ARBA00023128"/>
    </source>
</evidence>
<dbReference type="RefSeq" id="XP_066831332.1">
    <property type="nucleotide sequence ID" value="XM_066974610.1"/>
</dbReference>
<dbReference type="Gene3D" id="1.10.287.1130">
    <property type="entry name" value="CytochromE C oxidase copper chaperone"/>
    <property type="match status" value="1"/>
</dbReference>
<evidence type="ECO:0000313" key="7">
    <source>
        <dbReference type="Proteomes" id="UP001497383"/>
    </source>
</evidence>
<dbReference type="PANTHER" id="PTHR15590:SF0">
    <property type="entry name" value="CX9C MOTIF-CONTAINING PROTEIN 4"/>
    <property type="match status" value="1"/>
</dbReference>
<protein>
    <recommendedName>
        <fullName evidence="3">Cx9C motif-containing protein 4, mitochondrial</fullName>
    </recommendedName>
</protein>
<evidence type="ECO:0000256" key="5">
    <source>
        <dbReference type="ARBA" id="ARBA00023157"/>
    </source>
</evidence>
<dbReference type="EMBL" id="OZ022409">
    <property type="protein sequence ID" value="CAK9440294.1"/>
    <property type="molecule type" value="Genomic_DNA"/>
</dbReference>
<keyword evidence="7" id="KW-1185">Reference proteome</keyword>
<evidence type="ECO:0000313" key="6">
    <source>
        <dbReference type="EMBL" id="CAK9440294.1"/>
    </source>
</evidence>
<evidence type="ECO:0000256" key="2">
    <source>
        <dbReference type="ARBA" id="ARBA00009858"/>
    </source>
</evidence>
<keyword evidence="4" id="KW-0496">Mitochondrion</keyword>
<dbReference type="PROSITE" id="PS51808">
    <property type="entry name" value="CHCH"/>
    <property type="match status" value="1"/>
</dbReference>
<gene>
    <name evidence="6" type="ORF">LODBEIA_P43940</name>
</gene>
<accession>A0ABP0ZV85</accession>
<reference evidence="6 7" key="1">
    <citation type="submission" date="2024-03" db="EMBL/GenBank/DDBJ databases">
        <authorList>
            <person name="Brejova B."/>
        </authorList>
    </citation>
    <scope>NUCLEOTIDE SEQUENCE [LARGE SCALE GENOMIC DNA]</scope>
    <source>
        <strain evidence="6 7">CBS 14171</strain>
    </source>
</reference>
<dbReference type="InterPro" id="IPR009069">
    <property type="entry name" value="Cys_alpha_HP_mot_SF"/>
</dbReference>
<dbReference type="InterPro" id="IPR027179">
    <property type="entry name" value="CMC4"/>
</dbReference>
<proteinExistence type="inferred from homology"/>
<dbReference type="PANTHER" id="PTHR15590">
    <property type="entry name" value="CX9C MOTIF-CONTAINING PROTEIN 4"/>
    <property type="match status" value="1"/>
</dbReference>
<dbReference type="SUPFAM" id="SSF47072">
    <property type="entry name" value="Cysteine alpha-hairpin motif"/>
    <property type="match status" value="1"/>
</dbReference>
<dbReference type="Proteomes" id="UP001497383">
    <property type="component" value="Chromosome 5"/>
</dbReference>
<name>A0ABP0ZV85_9ASCO</name>
<evidence type="ECO:0000256" key="3">
    <source>
        <dbReference type="ARBA" id="ARBA00019406"/>
    </source>
</evidence>
<comment type="similarity">
    <text evidence="2">Belongs to the CMC4 family.</text>
</comment>
<evidence type="ECO:0000256" key="1">
    <source>
        <dbReference type="ARBA" id="ARBA00004569"/>
    </source>
</evidence>
<comment type="subcellular location">
    <subcellularLocation>
        <location evidence="1">Mitochondrion intermembrane space</location>
    </subcellularLocation>
</comment>
<keyword evidence="5" id="KW-1015">Disulfide bond</keyword>